<gene>
    <name evidence="2" type="ORF">V5O48_000020</name>
</gene>
<comment type="caution">
    <text evidence="2">The sequence shown here is derived from an EMBL/GenBank/DDBJ whole genome shotgun (WGS) entry which is preliminary data.</text>
</comment>
<dbReference type="Pfam" id="PF08636">
    <property type="entry name" value="Pkr1"/>
    <property type="match status" value="1"/>
</dbReference>
<feature type="transmembrane region" description="Helical" evidence="1">
    <location>
        <begin position="56"/>
        <end position="77"/>
    </location>
</feature>
<reference evidence="2 3" key="1">
    <citation type="submission" date="2024-02" db="EMBL/GenBank/DDBJ databases">
        <title>A draft genome for the cacao thread blight pathogen Marasmius crinis-equi.</title>
        <authorList>
            <person name="Cohen S.P."/>
            <person name="Baruah I.K."/>
            <person name="Amoako-Attah I."/>
            <person name="Bukari Y."/>
            <person name="Meinhardt L.W."/>
            <person name="Bailey B.A."/>
        </authorList>
    </citation>
    <scope>NUCLEOTIDE SEQUENCE [LARGE SCALE GENOMIC DNA]</scope>
    <source>
        <strain evidence="2 3">GH-76</strain>
    </source>
</reference>
<feature type="transmembrane region" description="Helical" evidence="1">
    <location>
        <begin position="30"/>
        <end position="50"/>
    </location>
</feature>
<keyword evidence="1" id="KW-0472">Membrane</keyword>
<proteinExistence type="predicted"/>
<dbReference type="Proteomes" id="UP001465976">
    <property type="component" value="Unassembled WGS sequence"/>
</dbReference>
<keyword evidence="1" id="KW-1133">Transmembrane helix</keyword>
<keyword evidence="1" id="KW-0812">Transmembrane</keyword>
<evidence type="ECO:0000313" key="2">
    <source>
        <dbReference type="EMBL" id="KAL0581963.1"/>
    </source>
</evidence>
<protein>
    <submittedName>
        <fullName evidence="2">Uncharacterized protein</fullName>
    </submittedName>
</protein>
<accession>A0ABR3G2C7</accession>
<evidence type="ECO:0000313" key="3">
    <source>
        <dbReference type="Proteomes" id="UP001465976"/>
    </source>
</evidence>
<evidence type="ECO:0000256" key="1">
    <source>
        <dbReference type="SAM" id="Phobius"/>
    </source>
</evidence>
<sequence>MSGEPSNDADAATSFLSNILTPGSSLHPTFLLVLDVAFVGLFLILLGLLFVTHGNIHIIGLIFIELCLWASVKWFVYELKKVQEEKKQGQVDPDSKKNT</sequence>
<keyword evidence="3" id="KW-1185">Reference proteome</keyword>
<dbReference type="EMBL" id="JBAHYK010000001">
    <property type="protein sequence ID" value="KAL0581963.1"/>
    <property type="molecule type" value="Genomic_DNA"/>
</dbReference>
<name>A0ABR3G2C7_9AGAR</name>
<dbReference type="PANTHER" id="PTHR28251">
    <property type="entry name" value="V-TYPE ATPASE ASSEMBLY FACTOR PKR1"/>
    <property type="match status" value="1"/>
</dbReference>
<dbReference type="PANTHER" id="PTHR28251:SF1">
    <property type="entry name" value="V-TYPE ATPASE ASSEMBLY FACTOR PKR1"/>
    <property type="match status" value="1"/>
</dbReference>
<dbReference type="InterPro" id="IPR013945">
    <property type="entry name" value="Pkr1"/>
</dbReference>
<organism evidence="2 3">
    <name type="scientific">Marasmius crinis-equi</name>
    <dbReference type="NCBI Taxonomy" id="585013"/>
    <lineage>
        <taxon>Eukaryota</taxon>
        <taxon>Fungi</taxon>
        <taxon>Dikarya</taxon>
        <taxon>Basidiomycota</taxon>
        <taxon>Agaricomycotina</taxon>
        <taxon>Agaricomycetes</taxon>
        <taxon>Agaricomycetidae</taxon>
        <taxon>Agaricales</taxon>
        <taxon>Marasmiineae</taxon>
        <taxon>Marasmiaceae</taxon>
        <taxon>Marasmius</taxon>
    </lineage>
</organism>